<dbReference type="InterPro" id="IPR014013">
    <property type="entry name" value="Helic_SF1/SF2_ATP-bd_DinG/Rad3"/>
</dbReference>
<feature type="domain" description="Helicase ATP-binding" evidence="4">
    <location>
        <begin position="2"/>
        <end position="177"/>
    </location>
</feature>
<dbReference type="PROSITE" id="PS51193">
    <property type="entry name" value="HELICASE_ATP_BIND_2"/>
    <property type="match status" value="1"/>
</dbReference>
<keyword evidence="5" id="KW-0347">Helicase</keyword>
<dbReference type="Gene3D" id="3.40.50.300">
    <property type="entry name" value="P-loop containing nucleotide triphosphate hydrolases"/>
    <property type="match status" value="1"/>
</dbReference>
<name>A0A0K8RGT5_IXORI</name>
<keyword evidence="3" id="KW-0067">ATP-binding</keyword>
<evidence type="ECO:0000256" key="1">
    <source>
        <dbReference type="ARBA" id="ARBA00022741"/>
    </source>
</evidence>
<dbReference type="PANTHER" id="PTHR11472">
    <property type="entry name" value="DNA REPAIR DEAD HELICASE RAD3/XP-D SUBFAMILY MEMBER"/>
    <property type="match status" value="1"/>
</dbReference>
<dbReference type="GO" id="GO:0003678">
    <property type="term" value="F:DNA helicase activity"/>
    <property type="evidence" value="ECO:0007669"/>
    <property type="project" value="InterPro"/>
</dbReference>
<reference evidence="5" key="1">
    <citation type="submission" date="2012-12" db="EMBL/GenBank/DDBJ databases">
        <title>Identification and characterization of a phenylalanine ammonia-lyase gene family in Isatis indigotica Fort.</title>
        <authorList>
            <person name="Liu Q."/>
            <person name="Chen J."/>
            <person name="Zhou X."/>
            <person name="Di P."/>
            <person name="Xiao Y."/>
            <person name="Xuan H."/>
            <person name="Zhang L."/>
            <person name="Chen W."/>
        </authorList>
    </citation>
    <scope>NUCLEOTIDE SEQUENCE</scope>
    <source>
        <tissue evidence="5">Salivary gland</tissue>
    </source>
</reference>
<dbReference type="InterPro" id="IPR006554">
    <property type="entry name" value="Helicase-like_DEXD_c2"/>
</dbReference>
<dbReference type="PANTHER" id="PTHR11472:SF34">
    <property type="entry name" value="REGULATOR OF TELOMERE ELONGATION HELICASE 1"/>
    <property type="match status" value="1"/>
</dbReference>
<dbReference type="InterPro" id="IPR027417">
    <property type="entry name" value="P-loop_NTPase"/>
</dbReference>
<dbReference type="SMART" id="SM00488">
    <property type="entry name" value="DEXDc2"/>
    <property type="match status" value="1"/>
</dbReference>
<proteinExistence type="evidence at transcript level"/>
<organism evidence="5">
    <name type="scientific">Ixodes ricinus</name>
    <name type="common">Common tick</name>
    <name type="synonym">Acarus ricinus</name>
    <dbReference type="NCBI Taxonomy" id="34613"/>
    <lineage>
        <taxon>Eukaryota</taxon>
        <taxon>Metazoa</taxon>
        <taxon>Ecdysozoa</taxon>
        <taxon>Arthropoda</taxon>
        <taxon>Chelicerata</taxon>
        <taxon>Arachnida</taxon>
        <taxon>Acari</taxon>
        <taxon>Parasitiformes</taxon>
        <taxon>Ixodida</taxon>
        <taxon>Ixodoidea</taxon>
        <taxon>Ixodidae</taxon>
        <taxon>Ixodinae</taxon>
        <taxon>Ixodes</taxon>
    </lineage>
</organism>
<evidence type="ECO:0000313" key="5">
    <source>
        <dbReference type="EMBL" id="JAA70350.1"/>
    </source>
</evidence>
<accession>A0A0K8RGT5</accession>
<dbReference type="EMBL" id="GADI01003458">
    <property type="protein sequence ID" value="JAA70350.1"/>
    <property type="molecule type" value="mRNA"/>
</dbReference>
<evidence type="ECO:0000259" key="4">
    <source>
        <dbReference type="PROSITE" id="PS51193"/>
    </source>
</evidence>
<dbReference type="InterPro" id="IPR010614">
    <property type="entry name" value="RAD3-like_helicase_DEAD"/>
</dbReference>
<dbReference type="SUPFAM" id="SSF52540">
    <property type="entry name" value="P-loop containing nucleoside triphosphate hydrolases"/>
    <property type="match status" value="1"/>
</dbReference>
<dbReference type="Pfam" id="PF06733">
    <property type="entry name" value="DEAD_2"/>
    <property type="match status" value="1"/>
</dbReference>
<keyword evidence="2" id="KW-0378">Hydrolase</keyword>
<dbReference type="InterPro" id="IPR045028">
    <property type="entry name" value="DinG/Rad3-like"/>
</dbReference>
<evidence type="ECO:0000256" key="2">
    <source>
        <dbReference type="ARBA" id="ARBA00022801"/>
    </source>
</evidence>
<dbReference type="GO" id="GO:0005524">
    <property type="term" value="F:ATP binding"/>
    <property type="evidence" value="ECO:0007669"/>
    <property type="project" value="UniProtKB-KW"/>
</dbReference>
<dbReference type="GO" id="GO:0016818">
    <property type="term" value="F:hydrolase activity, acting on acid anhydrides, in phosphorus-containing anhydrides"/>
    <property type="evidence" value="ECO:0007669"/>
    <property type="project" value="InterPro"/>
</dbReference>
<sequence>MASSFLPETRKPYPIQIKIVTTILQALEKKENVLIESPTGSGKSLALINAARSWISKNRSNVVYYCSRTHQQLEQITQTVREVDSTINTSRLMGKEKLCLYANPRGNGNMACVCNTVKKDSCVYFSNIGKVETPKPAGAVIDMEDLVSQCSRLQICPYYTNVKYISKSRIISVCSGT</sequence>
<keyword evidence="1" id="KW-0547">Nucleotide-binding</keyword>
<dbReference type="GO" id="GO:0003677">
    <property type="term" value="F:DNA binding"/>
    <property type="evidence" value="ECO:0007669"/>
    <property type="project" value="InterPro"/>
</dbReference>
<evidence type="ECO:0000256" key="3">
    <source>
        <dbReference type="ARBA" id="ARBA00022840"/>
    </source>
</evidence>
<protein>
    <submittedName>
        <fullName evidence="5">Putative helicase of the dead superfamily</fullName>
    </submittedName>
</protein>
<dbReference type="AlphaFoldDB" id="A0A0K8RGT5"/>